<comment type="caution">
    <text evidence="2">The sequence shown here is derived from an EMBL/GenBank/DDBJ whole genome shotgun (WGS) entry which is preliminary data.</text>
</comment>
<protein>
    <submittedName>
        <fullName evidence="2">Uncharacterized protein</fullName>
    </submittedName>
</protein>
<dbReference type="GeneID" id="62165106"/>
<evidence type="ECO:0000313" key="3">
    <source>
        <dbReference type="Proteomes" id="UP000781932"/>
    </source>
</evidence>
<dbReference type="OrthoDB" id="4445591at2759"/>
<name>A0A9P6HYY2_9PEZI</name>
<dbReference type="RefSeq" id="XP_038742615.1">
    <property type="nucleotide sequence ID" value="XM_038892032.1"/>
</dbReference>
<reference evidence="2" key="1">
    <citation type="submission" date="2020-03" db="EMBL/GenBank/DDBJ databases">
        <authorList>
            <person name="He L."/>
        </authorList>
    </citation>
    <scope>NUCLEOTIDE SEQUENCE</scope>
    <source>
        <strain evidence="2">CkLH20</strain>
    </source>
</reference>
<feature type="region of interest" description="Disordered" evidence="1">
    <location>
        <begin position="195"/>
        <end position="243"/>
    </location>
</feature>
<feature type="compositionally biased region" description="Low complexity" evidence="1">
    <location>
        <begin position="207"/>
        <end position="232"/>
    </location>
</feature>
<feature type="compositionally biased region" description="Gly residues" evidence="1">
    <location>
        <begin position="196"/>
        <end position="206"/>
    </location>
</feature>
<proteinExistence type="predicted"/>
<gene>
    <name evidence="2" type="ORF">CkaCkLH20_09317</name>
</gene>
<keyword evidence="3" id="KW-1185">Reference proteome</keyword>
<organism evidence="2 3">
    <name type="scientific">Colletotrichum karsti</name>
    <dbReference type="NCBI Taxonomy" id="1095194"/>
    <lineage>
        <taxon>Eukaryota</taxon>
        <taxon>Fungi</taxon>
        <taxon>Dikarya</taxon>
        <taxon>Ascomycota</taxon>
        <taxon>Pezizomycotina</taxon>
        <taxon>Sordariomycetes</taxon>
        <taxon>Hypocreomycetidae</taxon>
        <taxon>Glomerellales</taxon>
        <taxon>Glomerellaceae</taxon>
        <taxon>Colletotrichum</taxon>
        <taxon>Colletotrichum boninense species complex</taxon>
    </lineage>
</organism>
<evidence type="ECO:0000313" key="2">
    <source>
        <dbReference type="EMBL" id="KAF9873154.1"/>
    </source>
</evidence>
<sequence>MASSSALSTTCKLFWVNVHNNVVEIDNDKAVCDSSYTNCVITGTSGGKLKATCDSKLHFPDSGVSSFYAQYFCACNDNPVSVPDIVTCGTSCYDLSTKFPNCEMVSLYNGFTDANPSSSYNEACTAMTCDSAGLHCTNDSSTVYTCDNNEHQSQIASDSTHSYVCNCKGTAKIPSPYSGSGQSIQGKGCGTNAASAGGGGGGGGSEGTVASTSSSSSGSTVTTSTQPVSTSAERTGSAARGQVSRRSLVATALIVMWVLQL</sequence>
<evidence type="ECO:0000256" key="1">
    <source>
        <dbReference type="SAM" id="MobiDB-lite"/>
    </source>
</evidence>
<reference evidence="2" key="2">
    <citation type="submission" date="2020-11" db="EMBL/GenBank/DDBJ databases">
        <title>Whole genome sequencing of Colletotrichum sp.</title>
        <authorList>
            <person name="Li H."/>
        </authorList>
    </citation>
    <scope>NUCLEOTIDE SEQUENCE</scope>
    <source>
        <strain evidence="2">CkLH20</strain>
    </source>
</reference>
<dbReference type="EMBL" id="JAATWM020000033">
    <property type="protein sequence ID" value="KAF9873154.1"/>
    <property type="molecule type" value="Genomic_DNA"/>
</dbReference>
<dbReference type="Proteomes" id="UP000781932">
    <property type="component" value="Unassembled WGS sequence"/>
</dbReference>
<accession>A0A9P6HYY2</accession>
<dbReference type="AlphaFoldDB" id="A0A9P6HYY2"/>